<dbReference type="GO" id="GO:0003677">
    <property type="term" value="F:DNA binding"/>
    <property type="evidence" value="ECO:0007669"/>
    <property type="project" value="UniProtKB-KW"/>
</dbReference>
<dbReference type="EMBL" id="CP016540">
    <property type="protein sequence ID" value="ANU28415.1"/>
    <property type="molecule type" value="Genomic_DNA"/>
</dbReference>
<dbReference type="PANTHER" id="PTHR46558">
    <property type="entry name" value="TRACRIPTIONAL REGULATORY PROTEIN-RELATED-RELATED"/>
    <property type="match status" value="1"/>
</dbReference>
<name>A0A1B1S5F9_9BACL</name>
<proteinExistence type="predicted"/>
<dbReference type="AlphaFoldDB" id="A0A1B1S5F9"/>
<accession>A0A1B1S5F9</accession>
<dbReference type="Proteomes" id="UP000053354">
    <property type="component" value="Chromosome"/>
</dbReference>
<sequence>MKNTNLIKARESKNLTQEQLAKLLGKAGKQSVSNWENGHSKPPLSIAFKLSEILEKDISFLFSFNVQDSHTLEVSCEKRAAV</sequence>
<keyword evidence="1" id="KW-0238">DNA-binding</keyword>
<evidence type="ECO:0000259" key="2">
    <source>
        <dbReference type="PROSITE" id="PS50943"/>
    </source>
</evidence>
<dbReference type="SMART" id="SM00530">
    <property type="entry name" value="HTH_XRE"/>
    <property type="match status" value="1"/>
</dbReference>
<evidence type="ECO:0000256" key="1">
    <source>
        <dbReference type="ARBA" id="ARBA00023125"/>
    </source>
</evidence>
<protein>
    <submittedName>
        <fullName evidence="3">Transcriptional regulator</fullName>
    </submittedName>
</protein>
<dbReference type="Gene3D" id="1.10.260.40">
    <property type="entry name" value="lambda repressor-like DNA-binding domains"/>
    <property type="match status" value="1"/>
</dbReference>
<dbReference type="OrthoDB" id="2454744at2"/>
<dbReference type="PANTHER" id="PTHR46558:SF4">
    <property type="entry name" value="DNA-BIDING PHAGE PROTEIN"/>
    <property type="match status" value="1"/>
</dbReference>
<dbReference type="PROSITE" id="PS50943">
    <property type="entry name" value="HTH_CROC1"/>
    <property type="match status" value="1"/>
</dbReference>
<dbReference type="RefSeq" id="WP_065524764.1">
    <property type="nucleotide sequence ID" value="NZ_CP016540.2"/>
</dbReference>
<gene>
    <name evidence="3" type="ORF">I858_015605</name>
</gene>
<organism evidence="3 4">
    <name type="scientific">Planococcus versutus</name>
    <dbReference type="NCBI Taxonomy" id="1302659"/>
    <lineage>
        <taxon>Bacteria</taxon>
        <taxon>Bacillati</taxon>
        <taxon>Bacillota</taxon>
        <taxon>Bacilli</taxon>
        <taxon>Bacillales</taxon>
        <taxon>Caryophanaceae</taxon>
        <taxon>Planococcus</taxon>
    </lineage>
</organism>
<dbReference type="SUPFAM" id="SSF47413">
    <property type="entry name" value="lambda repressor-like DNA-binding domains"/>
    <property type="match status" value="1"/>
</dbReference>
<keyword evidence="4" id="KW-1185">Reference proteome</keyword>
<reference evidence="3" key="1">
    <citation type="submission" date="2016-10" db="EMBL/GenBank/DDBJ databases">
        <authorList>
            <person name="See-Too W.S."/>
        </authorList>
    </citation>
    <scope>NUCLEOTIDE SEQUENCE</scope>
    <source>
        <strain evidence="3">L10.15</strain>
    </source>
</reference>
<feature type="domain" description="HTH cro/C1-type" evidence="2">
    <location>
        <begin position="6"/>
        <end position="61"/>
    </location>
</feature>
<evidence type="ECO:0000313" key="4">
    <source>
        <dbReference type="Proteomes" id="UP000053354"/>
    </source>
</evidence>
<dbReference type="KEGG" id="pll:I858_015605"/>
<dbReference type="InterPro" id="IPR010982">
    <property type="entry name" value="Lambda_DNA-bd_dom_sf"/>
</dbReference>
<dbReference type="Pfam" id="PF01381">
    <property type="entry name" value="HTH_3"/>
    <property type="match status" value="1"/>
</dbReference>
<dbReference type="CDD" id="cd00093">
    <property type="entry name" value="HTH_XRE"/>
    <property type="match status" value="1"/>
</dbReference>
<evidence type="ECO:0000313" key="3">
    <source>
        <dbReference type="EMBL" id="ANU28415.1"/>
    </source>
</evidence>
<dbReference type="InterPro" id="IPR001387">
    <property type="entry name" value="Cro/C1-type_HTH"/>
</dbReference>
<dbReference type="STRING" id="1302659.I858_015605"/>